<organism evidence="1 2">
    <name type="scientific">Hypholoma sublateritium (strain FD-334 SS-4)</name>
    <dbReference type="NCBI Taxonomy" id="945553"/>
    <lineage>
        <taxon>Eukaryota</taxon>
        <taxon>Fungi</taxon>
        <taxon>Dikarya</taxon>
        <taxon>Basidiomycota</taxon>
        <taxon>Agaricomycotina</taxon>
        <taxon>Agaricomycetes</taxon>
        <taxon>Agaricomycetidae</taxon>
        <taxon>Agaricales</taxon>
        <taxon>Agaricineae</taxon>
        <taxon>Strophariaceae</taxon>
        <taxon>Hypholoma</taxon>
    </lineage>
</organism>
<accession>A0A0D2P7M4</accession>
<keyword evidence="2" id="KW-1185">Reference proteome</keyword>
<name>A0A0D2P7M4_HYPSF</name>
<reference evidence="2" key="1">
    <citation type="submission" date="2014-04" db="EMBL/GenBank/DDBJ databases">
        <title>Evolutionary Origins and Diversification of the Mycorrhizal Mutualists.</title>
        <authorList>
            <consortium name="DOE Joint Genome Institute"/>
            <consortium name="Mycorrhizal Genomics Consortium"/>
            <person name="Kohler A."/>
            <person name="Kuo A."/>
            <person name="Nagy L.G."/>
            <person name="Floudas D."/>
            <person name="Copeland A."/>
            <person name="Barry K.W."/>
            <person name="Cichocki N."/>
            <person name="Veneault-Fourrey C."/>
            <person name="LaButti K."/>
            <person name="Lindquist E.A."/>
            <person name="Lipzen A."/>
            <person name="Lundell T."/>
            <person name="Morin E."/>
            <person name="Murat C."/>
            <person name="Riley R."/>
            <person name="Ohm R."/>
            <person name="Sun H."/>
            <person name="Tunlid A."/>
            <person name="Henrissat B."/>
            <person name="Grigoriev I.V."/>
            <person name="Hibbett D.S."/>
            <person name="Martin F."/>
        </authorList>
    </citation>
    <scope>NUCLEOTIDE SEQUENCE [LARGE SCALE GENOMIC DNA]</scope>
    <source>
        <strain evidence="2">FD-334 SS-4</strain>
    </source>
</reference>
<sequence>MSSLCPRLPAELVDSIISCTLEIPANINNTRMQSAYVLVGRQWRNRINAQRYRNLSIYMTGHRTAQLQALADICTSTVWNAKEGVAFHVQTFNLQCGILGITRDATDTCDPEGSRIRDAAIVDVLGCLFRDKSRRGRGVSTGLSLGAGYHGTRKARVFRFATLGHEIIAALDDLVRTADIERLTLKAIWGVPWSFLSPETLRYLYIDQVKFLSPNDESVDLSVSRGCLFPNLAYIHLNDSPSFVMGLTSQVSRTPPPVTTMEIAYETQNYDEKFWDILNHVGGNLESLTIKITGEFYDLCTPIDYRKVHVRDHFSIDIEYSIYDDEEEADDTEQIPAFETMVRLLPPTPAREMHIVFAVSILHFDPPHGARGCIEDVFPGIYAPSFPEYLERVTSEAPGTIISVVLNVSVHVNPGVTYSSSATKEHRAYLLDQFACLSGMNGVTFRVDVYEHHDLHMFRLRG</sequence>
<dbReference type="EMBL" id="KN817622">
    <property type="protein sequence ID" value="KJA16370.1"/>
    <property type="molecule type" value="Genomic_DNA"/>
</dbReference>
<evidence type="ECO:0000313" key="1">
    <source>
        <dbReference type="EMBL" id="KJA16370.1"/>
    </source>
</evidence>
<evidence type="ECO:0008006" key="3">
    <source>
        <dbReference type="Google" id="ProtNLM"/>
    </source>
</evidence>
<dbReference type="AlphaFoldDB" id="A0A0D2P7M4"/>
<proteinExistence type="predicted"/>
<evidence type="ECO:0000313" key="2">
    <source>
        <dbReference type="Proteomes" id="UP000054270"/>
    </source>
</evidence>
<gene>
    <name evidence="1" type="ORF">HYPSUDRAFT_91326</name>
</gene>
<dbReference type="Proteomes" id="UP000054270">
    <property type="component" value="Unassembled WGS sequence"/>
</dbReference>
<protein>
    <recommendedName>
        <fullName evidence="3">F-box domain-containing protein</fullName>
    </recommendedName>
</protein>